<sequence>GKWPDDVECIKRLKTAFYLKIVQVLREDHGLVAYTHVEYLDVLYKGFVFRLFVYTMNELLSMKTNINEIGVKVTNDTKESLAYEKILLHSGQLTSVVHGLQQSFNCFSGVCRLAKRWLSSHFLLEYFEEEAIDLICASIFINSYEPPRSLINGFIQFLNLMANFDWKNQILLVNFNKELKKQQILDIQVKFQENRSQLQPVFILTPYDSRDKGSIWTIEKPNIQQLCRTVIIAKQSLNKVKNCVINFETNDSFKNIFRPNLAIYDVIISLNAALCVRAFQKVDICKGTFLPRYRTYDSTDNDKTLPVVGFDPVELYVKELREAFDEIALFFYDVYGSTKVYVLWKPDALKQKELKINNAKYRLIDINTNEFVLNLEAIIEDFKIIGNELVENVTVKNESSIFK</sequence>
<dbReference type="GO" id="GO:0003723">
    <property type="term" value="F:RNA binding"/>
    <property type="evidence" value="ECO:0007669"/>
    <property type="project" value="UniProtKB-KW"/>
</dbReference>
<feature type="domain" description="Nrap protein" evidence="4">
    <location>
        <begin position="261"/>
        <end position="393"/>
    </location>
</feature>
<dbReference type="GO" id="GO:0006409">
    <property type="term" value="P:tRNA export from nucleus"/>
    <property type="evidence" value="ECO:0007669"/>
    <property type="project" value="TreeGrafter"/>
</dbReference>
<organism evidence="5 6">
    <name type="scientific">Brachionus plicatilis</name>
    <name type="common">Marine rotifer</name>
    <name type="synonym">Brachionus muelleri</name>
    <dbReference type="NCBI Taxonomy" id="10195"/>
    <lineage>
        <taxon>Eukaryota</taxon>
        <taxon>Metazoa</taxon>
        <taxon>Spiralia</taxon>
        <taxon>Gnathifera</taxon>
        <taxon>Rotifera</taxon>
        <taxon>Eurotatoria</taxon>
        <taxon>Monogononta</taxon>
        <taxon>Pseudotrocha</taxon>
        <taxon>Ploima</taxon>
        <taxon>Brachionidae</taxon>
        <taxon>Brachionus</taxon>
    </lineage>
</organism>
<dbReference type="GO" id="GO:0034456">
    <property type="term" value="C:UTP-C complex"/>
    <property type="evidence" value="ECO:0007669"/>
    <property type="project" value="TreeGrafter"/>
</dbReference>
<dbReference type="EMBL" id="REGN01006254">
    <property type="protein sequence ID" value="RNA10238.1"/>
    <property type="molecule type" value="Genomic_DNA"/>
</dbReference>
<proteinExistence type="inferred from homology"/>
<feature type="domain" description="Nrap protein" evidence="3">
    <location>
        <begin position="104"/>
        <end position="259"/>
    </location>
</feature>
<keyword evidence="1" id="KW-0694">RNA-binding</keyword>
<dbReference type="InterPro" id="IPR005554">
    <property type="entry name" value="NOL6/Upt22"/>
</dbReference>
<gene>
    <name evidence="5" type="ORF">BpHYR1_032758</name>
</gene>
<name>A0A3M7QH31_BRAPC</name>
<comment type="similarity">
    <text evidence="1">Belongs to the NRAP family.</text>
</comment>
<evidence type="ECO:0000313" key="6">
    <source>
        <dbReference type="Proteomes" id="UP000276133"/>
    </source>
</evidence>
<dbReference type="Proteomes" id="UP000276133">
    <property type="component" value="Unassembled WGS sequence"/>
</dbReference>
<accession>A0A3M7QH31</accession>
<evidence type="ECO:0000256" key="1">
    <source>
        <dbReference type="RuleBase" id="RU364032"/>
    </source>
</evidence>
<dbReference type="AlphaFoldDB" id="A0A3M7QH31"/>
<dbReference type="PANTHER" id="PTHR17972">
    <property type="entry name" value="NUCLEOLAR RNA-ASSOCIATED PROTEIN"/>
    <property type="match status" value="1"/>
</dbReference>
<dbReference type="Pfam" id="PF17406">
    <property type="entry name" value="Nrap_D5"/>
    <property type="match status" value="1"/>
</dbReference>
<dbReference type="Gene3D" id="1.10.1410.10">
    <property type="match status" value="1"/>
</dbReference>
<evidence type="ECO:0000259" key="2">
    <source>
        <dbReference type="Pfam" id="PF17405"/>
    </source>
</evidence>
<evidence type="ECO:0000313" key="5">
    <source>
        <dbReference type="EMBL" id="RNA10238.1"/>
    </source>
</evidence>
<dbReference type="PANTHER" id="PTHR17972:SF0">
    <property type="entry name" value="NUCLEOLAR PROTEIN 6"/>
    <property type="match status" value="1"/>
</dbReference>
<dbReference type="GO" id="GO:0006364">
    <property type="term" value="P:rRNA processing"/>
    <property type="evidence" value="ECO:0007669"/>
    <property type="project" value="TreeGrafter"/>
</dbReference>
<keyword evidence="6" id="KW-1185">Reference proteome</keyword>
<evidence type="ECO:0000259" key="4">
    <source>
        <dbReference type="Pfam" id="PF17407"/>
    </source>
</evidence>
<dbReference type="STRING" id="10195.A0A3M7QH31"/>
<dbReference type="InterPro" id="IPR035369">
    <property type="entry name" value="Nrap_D4"/>
</dbReference>
<dbReference type="GO" id="GO:0032545">
    <property type="term" value="C:CURI complex"/>
    <property type="evidence" value="ECO:0007669"/>
    <property type="project" value="TreeGrafter"/>
</dbReference>
<dbReference type="InterPro" id="IPR035370">
    <property type="entry name" value="Nrap_D5"/>
</dbReference>
<protein>
    <recommendedName>
        <fullName evidence="1">Nucleolar protein 6</fullName>
    </recommendedName>
</protein>
<dbReference type="InterPro" id="IPR035371">
    <property type="entry name" value="Nrap_D6"/>
</dbReference>
<comment type="caution">
    <text evidence="5">The sequence shown here is derived from an EMBL/GenBank/DDBJ whole genome shotgun (WGS) entry which is preliminary data.</text>
</comment>
<dbReference type="OrthoDB" id="10251401at2759"/>
<dbReference type="Pfam" id="PF17405">
    <property type="entry name" value="Nrap_D4"/>
    <property type="match status" value="1"/>
</dbReference>
<comment type="subcellular location">
    <subcellularLocation>
        <location evidence="1">Nucleus</location>
        <location evidence="1">Nucleolus</location>
    </subcellularLocation>
</comment>
<dbReference type="Pfam" id="PF17407">
    <property type="entry name" value="Nrap_D6"/>
    <property type="match status" value="1"/>
</dbReference>
<reference evidence="5 6" key="1">
    <citation type="journal article" date="2018" name="Sci. Rep.">
        <title>Genomic signatures of local adaptation to the degree of environmental predictability in rotifers.</title>
        <authorList>
            <person name="Franch-Gras L."/>
            <person name="Hahn C."/>
            <person name="Garcia-Roger E.M."/>
            <person name="Carmona M.J."/>
            <person name="Serra M."/>
            <person name="Gomez A."/>
        </authorList>
    </citation>
    <scope>NUCLEOTIDE SEQUENCE [LARGE SCALE GENOMIC DNA]</scope>
    <source>
        <strain evidence="5">HYR1</strain>
    </source>
</reference>
<feature type="domain" description="Nrap protein" evidence="2">
    <location>
        <begin position="1"/>
        <end position="102"/>
    </location>
</feature>
<dbReference type="GO" id="GO:0032040">
    <property type="term" value="C:small-subunit processome"/>
    <property type="evidence" value="ECO:0007669"/>
    <property type="project" value="TreeGrafter"/>
</dbReference>
<keyword evidence="1" id="KW-0539">Nucleus</keyword>
<dbReference type="Gene3D" id="3.30.70.3030">
    <property type="match status" value="1"/>
</dbReference>
<evidence type="ECO:0000259" key="3">
    <source>
        <dbReference type="Pfam" id="PF17406"/>
    </source>
</evidence>
<feature type="non-terminal residue" evidence="5">
    <location>
        <position position="1"/>
    </location>
</feature>